<keyword evidence="4" id="KW-0597">Phosphoprotein</keyword>
<evidence type="ECO:0000256" key="2">
    <source>
        <dbReference type="ARBA" id="ARBA00004370"/>
    </source>
</evidence>
<dbReference type="PROSITE" id="PS50109">
    <property type="entry name" value="HIS_KIN"/>
    <property type="match status" value="1"/>
</dbReference>
<dbReference type="Gene3D" id="3.30.565.10">
    <property type="entry name" value="Histidine kinase-like ATPase, C-terminal domain"/>
    <property type="match status" value="1"/>
</dbReference>
<keyword evidence="14" id="KW-0067">ATP-binding</keyword>
<evidence type="ECO:0000259" key="13">
    <source>
        <dbReference type="PROSITE" id="PS50885"/>
    </source>
</evidence>
<evidence type="ECO:0000256" key="4">
    <source>
        <dbReference type="ARBA" id="ARBA00022553"/>
    </source>
</evidence>
<dbReference type="GO" id="GO:0005524">
    <property type="term" value="F:ATP binding"/>
    <property type="evidence" value="ECO:0007669"/>
    <property type="project" value="UniProtKB-KW"/>
</dbReference>
<reference evidence="14" key="1">
    <citation type="submission" date="2022-05" db="EMBL/GenBank/DDBJ databases">
        <authorList>
            <person name="Pankratov T."/>
        </authorList>
    </citation>
    <scope>NUCLEOTIDE SEQUENCE</scope>
    <source>
        <strain evidence="14">BP6-180914</strain>
    </source>
</reference>
<dbReference type="PROSITE" id="PS50885">
    <property type="entry name" value="HAMP"/>
    <property type="match status" value="1"/>
</dbReference>
<protein>
    <recommendedName>
        <fullName evidence="3">histidine kinase</fullName>
        <ecNumber evidence="3">2.7.13.3</ecNumber>
    </recommendedName>
</protein>
<dbReference type="EC" id="2.7.13.3" evidence="3"/>
<evidence type="ECO:0000256" key="11">
    <source>
        <dbReference type="SAM" id="Phobius"/>
    </source>
</evidence>
<comment type="subcellular location">
    <subcellularLocation>
        <location evidence="2">Membrane</location>
    </subcellularLocation>
</comment>
<dbReference type="InterPro" id="IPR003594">
    <property type="entry name" value="HATPase_dom"/>
</dbReference>
<dbReference type="CDD" id="cd00082">
    <property type="entry name" value="HisKA"/>
    <property type="match status" value="1"/>
</dbReference>
<evidence type="ECO:0000256" key="7">
    <source>
        <dbReference type="ARBA" id="ARBA00022777"/>
    </source>
</evidence>
<accession>A0AA41YQ59</accession>
<dbReference type="InterPro" id="IPR003660">
    <property type="entry name" value="HAMP_dom"/>
</dbReference>
<feature type="domain" description="Histidine kinase" evidence="12">
    <location>
        <begin position="269"/>
        <end position="474"/>
    </location>
</feature>
<dbReference type="PRINTS" id="PR00344">
    <property type="entry name" value="BCTRLSENSOR"/>
</dbReference>
<dbReference type="AlphaFoldDB" id="A0AA41YQ59"/>
<evidence type="ECO:0000256" key="5">
    <source>
        <dbReference type="ARBA" id="ARBA00022679"/>
    </source>
</evidence>
<keyword evidence="10 11" id="KW-0472">Membrane</keyword>
<dbReference type="Gene3D" id="1.10.287.130">
    <property type="match status" value="1"/>
</dbReference>
<dbReference type="InterPro" id="IPR005467">
    <property type="entry name" value="His_kinase_dom"/>
</dbReference>
<comment type="caution">
    <text evidence="14">The sequence shown here is derived from an EMBL/GenBank/DDBJ whole genome shotgun (WGS) entry which is preliminary data.</text>
</comment>
<dbReference type="InterPro" id="IPR050428">
    <property type="entry name" value="TCS_sensor_his_kinase"/>
</dbReference>
<dbReference type="Proteomes" id="UP001165667">
    <property type="component" value="Unassembled WGS sequence"/>
</dbReference>
<comment type="catalytic activity">
    <reaction evidence="1">
        <text>ATP + protein L-histidine = ADP + protein N-phospho-L-histidine.</text>
        <dbReference type="EC" id="2.7.13.3"/>
    </reaction>
</comment>
<keyword evidence="8 11" id="KW-1133">Transmembrane helix</keyword>
<dbReference type="RefSeq" id="WP_282582886.1">
    <property type="nucleotide sequence ID" value="NZ_JAMOIM010000001.1"/>
</dbReference>
<keyword evidence="14" id="KW-0547">Nucleotide-binding</keyword>
<evidence type="ECO:0000256" key="1">
    <source>
        <dbReference type="ARBA" id="ARBA00000085"/>
    </source>
</evidence>
<keyword evidence="7" id="KW-0418">Kinase</keyword>
<evidence type="ECO:0000259" key="12">
    <source>
        <dbReference type="PROSITE" id="PS50109"/>
    </source>
</evidence>
<gene>
    <name evidence="14" type="ORF">M8523_00630</name>
</gene>
<feature type="transmembrane region" description="Helical" evidence="11">
    <location>
        <begin position="188"/>
        <end position="209"/>
    </location>
</feature>
<dbReference type="SMART" id="SM00387">
    <property type="entry name" value="HATPase_c"/>
    <property type="match status" value="1"/>
</dbReference>
<feature type="domain" description="HAMP" evidence="13">
    <location>
        <begin position="210"/>
        <end position="261"/>
    </location>
</feature>
<organism evidence="14 15">
    <name type="scientific">Lichenifustis flavocetrariae</name>
    <dbReference type="NCBI Taxonomy" id="2949735"/>
    <lineage>
        <taxon>Bacteria</taxon>
        <taxon>Pseudomonadati</taxon>
        <taxon>Pseudomonadota</taxon>
        <taxon>Alphaproteobacteria</taxon>
        <taxon>Hyphomicrobiales</taxon>
        <taxon>Lichenihabitantaceae</taxon>
        <taxon>Lichenifustis</taxon>
    </lineage>
</organism>
<evidence type="ECO:0000256" key="3">
    <source>
        <dbReference type="ARBA" id="ARBA00012438"/>
    </source>
</evidence>
<name>A0AA41YQ59_9HYPH</name>
<evidence type="ECO:0000313" key="15">
    <source>
        <dbReference type="Proteomes" id="UP001165667"/>
    </source>
</evidence>
<evidence type="ECO:0000256" key="10">
    <source>
        <dbReference type="ARBA" id="ARBA00023136"/>
    </source>
</evidence>
<dbReference type="InterPro" id="IPR004358">
    <property type="entry name" value="Sig_transdc_His_kin-like_C"/>
</dbReference>
<dbReference type="PANTHER" id="PTHR45436:SF5">
    <property type="entry name" value="SENSOR HISTIDINE KINASE TRCS"/>
    <property type="match status" value="1"/>
</dbReference>
<proteinExistence type="predicted"/>
<evidence type="ECO:0000313" key="14">
    <source>
        <dbReference type="EMBL" id="MCW6506524.1"/>
    </source>
</evidence>
<dbReference type="SUPFAM" id="SSF55874">
    <property type="entry name" value="ATPase domain of HSP90 chaperone/DNA topoisomerase II/histidine kinase"/>
    <property type="match status" value="1"/>
</dbReference>
<keyword evidence="9" id="KW-0902">Two-component regulatory system</keyword>
<evidence type="ECO:0000256" key="6">
    <source>
        <dbReference type="ARBA" id="ARBA00022692"/>
    </source>
</evidence>
<dbReference type="InterPro" id="IPR036890">
    <property type="entry name" value="HATPase_C_sf"/>
</dbReference>
<keyword evidence="15" id="KW-1185">Reference proteome</keyword>
<keyword evidence="5" id="KW-0808">Transferase</keyword>
<evidence type="ECO:0000256" key="9">
    <source>
        <dbReference type="ARBA" id="ARBA00023012"/>
    </source>
</evidence>
<dbReference type="InterPro" id="IPR003661">
    <property type="entry name" value="HisK_dim/P_dom"/>
</dbReference>
<dbReference type="GO" id="GO:0005886">
    <property type="term" value="C:plasma membrane"/>
    <property type="evidence" value="ECO:0007669"/>
    <property type="project" value="TreeGrafter"/>
</dbReference>
<dbReference type="PANTHER" id="PTHR45436">
    <property type="entry name" value="SENSOR HISTIDINE KINASE YKOH"/>
    <property type="match status" value="1"/>
</dbReference>
<dbReference type="EMBL" id="JAMOIM010000001">
    <property type="protein sequence ID" value="MCW6506524.1"/>
    <property type="molecule type" value="Genomic_DNA"/>
</dbReference>
<dbReference type="Pfam" id="PF02518">
    <property type="entry name" value="HATPase_c"/>
    <property type="match status" value="1"/>
</dbReference>
<dbReference type="SUPFAM" id="SSF47384">
    <property type="entry name" value="Homodimeric domain of signal transducing histidine kinase"/>
    <property type="match status" value="1"/>
</dbReference>
<dbReference type="GO" id="GO:0000155">
    <property type="term" value="F:phosphorelay sensor kinase activity"/>
    <property type="evidence" value="ECO:0007669"/>
    <property type="project" value="InterPro"/>
</dbReference>
<evidence type="ECO:0000256" key="8">
    <source>
        <dbReference type="ARBA" id="ARBA00022989"/>
    </source>
</evidence>
<feature type="transmembrane region" description="Helical" evidence="11">
    <location>
        <begin position="28"/>
        <end position="51"/>
    </location>
</feature>
<dbReference type="InterPro" id="IPR036097">
    <property type="entry name" value="HisK_dim/P_sf"/>
</dbReference>
<sequence length="474" mass="51717">MPASASLSAWRRVALSRWLGRRSIATRLFLSAAFWSSVILLIAGLILSAIYRQTSEGDFDARLGVYLRALVAELAAPGDDQRTEIGQLGEPLFDLPLSGWYWQVTRLDTPMPDIRASNSLFAERLPKLVDAGVEPGMDGARKAFAKGPDDRRLRIVERLIDAGEQGRFLVQVAATPDDVERDIVRFELAVGLTFSLLALLLVGSTALQVRFGLRPLRRLQNGVAAIRRGEGERIMGSFPRDILPLASELNLLIASNREIVERARTHVGNLAHALKTPLSVILNEADTAPPDSEALAEKVREQAGIMREQVNYHLERARAAARSSVIGTVTDVQPVVDGLIRTFDKIYRDRAVVFTAEVPPGLRFRGERQDFEEMAGNLIDNAGKWAAERVSVTVEPARQGDLVAGVAVVVEDDGPGLTPDERSVVTRRGRRMDETKPGSGLGLSIVVDLAGVYGGMLTLDESRLGGLRATLLLP</sequence>
<keyword evidence="6 11" id="KW-0812">Transmembrane</keyword>